<protein>
    <submittedName>
        <fullName evidence="1">Uncharacterized protein</fullName>
    </submittedName>
</protein>
<evidence type="ECO:0000313" key="1">
    <source>
        <dbReference type="EMBL" id="KAB8063207.1"/>
    </source>
</evidence>
<gene>
    <name evidence="1" type="ORF">GCN75_19765</name>
</gene>
<dbReference type="EMBL" id="WFLI01000025">
    <property type="protein sequence ID" value="KAB8063207.1"/>
    <property type="molecule type" value="Genomic_DNA"/>
</dbReference>
<dbReference type="AlphaFoldDB" id="A0A6I1I6S6"/>
<organism evidence="1 2">
    <name type="scientific">Janthinobacterium violaceinigrum</name>
    <dbReference type="NCBI Taxonomy" id="2654252"/>
    <lineage>
        <taxon>Bacteria</taxon>
        <taxon>Pseudomonadati</taxon>
        <taxon>Pseudomonadota</taxon>
        <taxon>Betaproteobacteria</taxon>
        <taxon>Burkholderiales</taxon>
        <taxon>Oxalobacteraceae</taxon>
        <taxon>Janthinobacterium</taxon>
    </lineage>
</organism>
<accession>A0A6I1I6S6</accession>
<comment type="caution">
    <text evidence="1">The sequence shown here is derived from an EMBL/GenBank/DDBJ whole genome shotgun (WGS) entry which is preliminary data.</text>
</comment>
<keyword evidence="2" id="KW-1185">Reference proteome</keyword>
<evidence type="ECO:0000313" key="2">
    <source>
        <dbReference type="Proteomes" id="UP000468717"/>
    </source>
</evidence>
<reference evidence="1 2" key="1">
    <citation type="submission" date="2019-10" db="EMBL/GenBank/DDBJ databases">
        <title>Three novel species isolated from a subtropical stream in China.</title>
        <authorList>
            <person name="Lu H."/>
        </authorList>
    </citation>
    <scope>NUCLEOTIDE SEQUENCE [LARGE SCALE GENOMIC DNA]</scope>
    <source>
        <strain evidence="1 2">FT13W</strain>
    </source>
</reference>
<proteinExistence type="predicted"/>
<dbReference type="Proteomes" id="UP000468717">
    <property type="component" value="Unassembled WGS sequence"/>
</dbReference>
<name>A0A6I1I6S6_9BURK</name>
<sequence length="277" mass="30382">MRVNHFTRPTIAAAVAMLDGSLSQAKFDQMVFKLGLEASIPFDSSLSVSKKAALLAREVARAGETVVPTIDGRVTLAEAVVREAVALTSSSPYSQQEQQNRLLRALALDGFVIQWNQNSSIGELPCLRAALPAEIDLPVADDEVHQLLNHFDFTVSKGHLDQAIEAHTRGDWAAANSQTRTFMESLFDGIASHINEAQAAATTSSENRRAMLANIGFLSVQRNEWTLDGKNYINGLFKMLHTEGSHPGLSDDDRSTFRLHLALVTARTFLRRLKNQG</sequence>